<dbReference type="InterPro" id="IPR001932">
    <property type="entry name" value="PPM-type_phosphatase-like_dom"/>
</dbReference>
<dbReference type="PROSITE" id="PS51746">
    <property type="entry name" value="PPM_2"/>
    <property type="match status" value="1"/>
</dbReference>
<evidence type="ECO:0000313" key="2">
    <source>
        <dbReference type="EMBL" id="UZW75606.1"/>
    </source>
</evidence>
<dbReference type="PANTHER" id="PTHR13832:SF827">
    <property type="entry name" value="PROTEIN PHOSPHATASE 1L"/>
    <property type="match status" value="1"/>
</dbReference>
<evidence type="ECO:0000313" key="3">
    <source>
        <dbReference type="Proteomes" id="UP001164472"/>
    </source>
</evidence>
<dbReference type="KEGG" id="asem:NNL22_03145"/>
<feature type="domain" description="PPM-type phosphatase" evidence="1">
    <location>
        <begin position="4"/>
        <end position="241"/>
    </location>
</feature>
<dbReference type="EMBL" id="CP101527">
    <property type="protein sequence ID" value="UZW75606.1"/>
    <property type="molecule type" value="Genomic_DNA"/>
</dbReference>
<dbReference type="Proteomes" id="UP001164472">
    <property type="component" value="Chromosome"/>
</dbReference>
<dbReference type="GO" id="GO:0004722">
    <property type="term" value="F:protein serine/threonine phosphatase activity"/>
    <property type="evidence" value="ECO:0007669"/>
    <property type="project" value="InterPro"/>
</dbReference>
<dbReference type="InterPro" id="IPR015655">
    <property type="entry name" value="PP2C"/>
</dbReference>
<dbReference type="PANTHER" id="PTHR13832">
    <property type="entry name" value="PROTEIN PHOSPHATASE 2C"/>
    <property type="match status" value="1"/>
</dbReference>
<protein>
    <submittedName>
        <fullName evidence="2">Protein phosphatase 2C domain-containing protein</fullName>
    </submittedName>
</protein>
<dbReference type="SMART" id="SM00332">
    <property type="entry name" value="PP2Cc"/>
    <property type="match status" value="1"/>
</dbReference>
<dbReference type="InterPro" id="IPR036457">
    <property type="entry name" value="PPM-type-like_dom_sf"/>
</dbReference>
<dbReference type="RefSeq" id="WP_267267823.1">
    <property type="nucleotide sequence ID" value="NZ_CP101527.1"/>
</dbReference>
<gene>
    <name evidence="2" type="ORF">NNL22_03145</name>
</gene>
<name>A0A9E8KK09_9ALTE</name>
<sequence length="247" mass="27022">MIWNSSEYSHPGHRRKNNEDAVYSNARSGVWCVADGMGGHQNGGLASQWLVDAIASTPAYATIDECVNELQKRIFALNQTLYDKGGALSENSHTKRQTVGCTFVIFISDGVRNACLWAGDSRLYLLRNDNLYQITDDHSLVNDLVSRGIISESETHNHPQAHVVTRALGASETLSFEKKIFKAQQGDRYLLCSDGLYNELEPSDISAALAMSESSQSCRALVDKVLKTEATDNLTACVINAALASGY</sequence>
<evidence type="ECO:0000259" key="1">
    <source>
        <dbReference type="PROSITE" id="PS51746"/>
    </source>
</evidence>
<dbReference type="SMART" id="SM00331">
    <property type="entry name" value="PP2C_SIG"/>
    <property type="match status" value="1"/>
</dbReference>
<accession>A0A9E8KK09</accession>
<organism evidence="2 3">
    <name type="scientific">Alkalimarinus sediminis</name>
    <dbReference type="NCBI Taxonomy" id="1632866"/>
    <lineage>
        <taxon>Bacteria</taxon>
        <taxon>Pseudomonadati</taxon>
        <taxon>Pseudomonadota</taxon>
        <taxon>Gammaproteobacteria</taxon>
        <taxon>Alteromonadales</taxon>
        <taxon>Alteromonadaceae</taxon>
        <taxon>Alkalimarinus</taxon>
    </lineage>
</organism>
<dbReference type="CDD" id="cd00143">
    <property type="entry name" value="PP2Cc"/>
    <property type="match status" value="1"/>
</dbReference>
<dbReference type="AlphaFoldDB" id="A0A9E8KK09"/>
<proteinExistence type="predicted"/>
<keyword evidence="3" id="KW-1185">Reference proteome</keyword>
<dbReference type="Gene3D" id="3.60.40.10">
    <property type="entry name" value="PPM-type phosphatase domain"/>
    <property type="match status" value="1"/>
</dbReference>
<reference evidence="2" key="1">
    <citation type="submission" date="2022-07" db="EMBL/GenBank/DDBJ databases">
        <title>Alkalimarinus sp. nov., isolated from gut of a Alitta virens.</title>
        <authorList>
            <person name="Yang A.I."/>
            <person name="Shin N.-R."/>
        </authorList>
    </citation>
    <scope>NUCLEOTIDE SEQUENCE</scope>
    <source>
        <strain evidence="2">FA028</strain>
    </source>
</reference>
<dbReference type="Pfam" id="PF13672">
    <property type="entry name" value="PP2C_2"/>
    <property type="match status" value="1"/>
</dbReference>
<dbReference type="SUPFAM" id="SSF81606">
    <property type="entry name" value="PP2C-like"/>
    <property type="match status" value="1"/>
</dbReference>